<dbReference type="OrthoDB" id="413649at2759"/>
<dbReference type="GO" id="GO:0051301">
    <property type="term" value="P:cell division"/>
    <property type="evidence" value="ECO:0007669"/>
    <property type="project" value="UniProtKB-KW"/>
</dbReference>
<dbReference type="GO" id="GO:0008278">
    <property type="term" value="C:cohesin complex"/>
    <property type="evidence" value="ECO:0007669"/>
    <property type="project" value="TreeGrafter"/>
</dbReference>
<accession>A0A183EHD3</accession>
<dbReference type="InterPro" id="IPR010935">
    <property type="entry name" value="SMC_hinge"/>
</dbReference>
<gene>
    <name evidence="6" type="ORF">GPUH_LOCUS20374</name>
</gene>
<dbReference type="GO" id="GO:0003677">
    <property type="term" value="F:DNA binding"/>
    <property type="evidence" value="ECO:0007669"/>
    <property type="project" value="TreeGrafter"/>
</dbReference>
<dbReference type="WBParaSite" id="GPUH_0002039901-mRNA-1">
    <property type="protein sequence ID" value="GPUH_0002039901-mRNA-1"/>
    <property type="gene ID" value="GPUH_0002039901"/>
</dbReference>
<dbReference type="SUPFAM" id="SSF75553">
    <property type="entry name" value="Smc hinge domain"/>
    <property type="match status" value="1"/>
</dbReference>
<keyword evidence="7" id="KW-1185">Reference proteome</keyword>
<evidence type="ECO:0000313" key="8">
    <source>
        <dbReference type="WBParaSite" id="GPUH_0002039901-mRNA-1"/>
    </source>
</evidence>
<dbReference type="Pfam" id="PF06470">
    <property type="entry name" value="SMC_hinge"/>
    <property type="match status" value="1"/>
</dbReference>
<evidence type="ECO:0000256" key="1">
    <source>
        <dbReference type="ARBA" id="ARBA00022618"/>
    </source>
</evidence>
<sequence length="137" mass="15916">MQLSESQVKEYYALKGEATKRCGVLDMELNKLLQEQETDKNNAQFEQRHLNDGEEKKKNRIFPGRVYGRLVDLCQPSHKRFLIAITKILAKHMMSIVCDTSDTAAECITYLKEQRFARETFLPLASLLVRPINEKLR</sequence>
<dbReference type="InterPro" id="IPR036277">
    <property type="entry name" value="SMC_hinge_sf"/>
</dbReference>
<evidence type="ECO:0000256" key="3">
    <source>
        <dbReference type="ARBA" id="ARBA00023242"/>
    </source>
</evidence>
<evidence type="ECO:0000259" key="5">
    <source>
        <dbReference type="SMART" id="SM00968"/>
    </source>
</evidence>
<dbReference type="Proteomes" id="UP000271098">
    <property type="component" value="Unassembled WGS sequence"/>
</dbReference>
<keyword evidence="3" id="KW-0539">Nucleus</keyword>
<dbReference type="PANTHER" id="PTHR18937">
    <property type="entry name" value="STRUCTURAL MAINTENANCE OF CHROMOSOMES SMC FAMILY MEMBER"/>
    <property type="match status" value="1"/>
</dbReference>
<dbReference type="GO" id="GO:0005524">
    <property type="term" value="F:ATP binding"/>
    <property type="evidence" value="ECO:0007669"/>
    <property type="project" value="InterPro"/>
</dbReference>
<keyword evidence="1" id="KW-0132">Cell division</keyword>
<protein>
    <submittedName>
        <fullName evidence="8">SMC hinge domain-containing protein</fullName>
    </submittedName>
</protein>
<reference evidence="6 7" key="2">
    <citation type="submission" date="2018-11" db="EMBL/GenBank/DDBJ databases">
        <authorList>
            <consortium name="Pathogen Informatics"/>
        </authorList>
    </citation>
    <scope>NUCLEOTIDE SEQUENCE [LARGE SCALE GENOMIC DNA]</scope>
</reference>
<dbReference type="AlphaFoldDB" id="A0A183EHD3"/>
<dbReference type="Gene3D" id="1.20.1060.20">
    <property type="match status" value="1"/>
</dbReference>
<dbReference type="EMBL" id="UYRT01090311">
    <property type="protein sequence ID" value="VDN35899.1"/>
    <property type="molecule type" value="Genomic_DNA"/>
</dbReference>
<dbReference type="PANTHER" id="PTHR18937:SF12">
    <property type="entry name" value="STRUCTURAL MAINTENANCE OF CHROMOSOMES PROTEIN"/>
    <property type="match status" value="1"/>
</dbReference>
<proteinExistence type="predicted"/>
<dbReference type="SMART" id="SM00968">
    <property type="entry name" value="SMC_hinge"/>
    <property type="match status" value="1"/>
</dbReference>
<evidence type="ECO:0000313" key="6">
    <source>
        <dbReference type="EMBL" id="VDN35899.1"/>
    </source>
</evidence>
<reference evidence="8" key="1">
    <citation type="submission" date="2016-06" db="UniProtKB">
        <authorList>
            <consortium name="WormBaseParasite"/>
        </authorList>
    </citation>
    <scope>IDENTIFICATION</scope>
</reference>
<feature type="domain" description="SMC hinge" evidence="5">
    <location>
        <begin position="64"/>
        <end position="137"/>
    </location>
</feature>
<organism evidence="8">
    <name type="scientific">Gongylonema pulchrum</name>
    <dbReference type="NCBI Taxonomy" id="637853"/>
    <lineage>
        <taxon>Eukaryota</taxon>
        <taxon>Metazoa</taxon>
        <taxon>Ecdysozoa</taxon>
        <taxon>Nematoda</taxon>
        <taxon>Chromadorea</taxon>
        <taxon>Rhabditida</taxon>
        <taxon>Spirurina</taxon>
        <taxon>Spiruromorpha</taxon>
        <taxon>Spiruroidea</taxon>
        <taxon>Gongylonematidae</taxon>
        <taxon>Gongylonema</taxon>
    </lineage>
</organism>
<dbReference type="GO" id="GO:0005634">
    <property type="term" value="C:nucleus"/>
    <property type="evidence" value="ECO:0007669"/>
    <property type="project" value="TreeGrafter"/>
</dbReference>
<keyword evidence="2" id="KW-0498">Mitosis</keyword>
<keyword evidence="4" id="KW-0131">Cell cycle</keyword>
<evidence type="ECO:0000256" key="4">
    <source>
        <dbReference type="ARBA" id="ARBA00023306"/>
    </source>
</evidence>
<evidence type="ECO:0000313" key="7">
    <source>
        <dbReference type="Proteomes" id="UP000271098"/>
    </source>
</evidence>
<dbReference type="GO" id="GO:0007062">
    <property type="term" value="P:sister chromatid cohesion"/>
    <property type="evidence" value="ECO:0007669"/>
    <property type="project" value="TreeGrafter"/>
</dbReference>
<evidence type="ECO:0000256" key="2">
    <source>
        <dbReference type="ARBA" id="ARBA00022776"/>
    </source>
</evidence>
<name>A0A183EHD3_9BILA</name>